<reference evidence="11 12" key="1">
    <citation type="submission" date="2016-08" db="EMBL/GenBank/DDBJ databases">
        <authorList>
            <person name="Seilhamer J.J."/>
        </authorList>
    </citation>
    <scope>NUCLEOTIDE SEQUENCE [LARGE SCALE GENOMIC DNA]</scope>
    <source>
        <strain evidence="11 12">PH27A</strain>
    </source>
</reference>
<dbReference type="NCBIfam" id="TIGR01509">
    <property type="entry name" value="HAD-SF-IA-v3"/>
    <property type="match status" value="1"/>
</dbReference>
<dbReference type="InterPro" id="IPR037512">
    <property type="entry name" value="PGPase_prok"/>
</dbReference>
<dbReference type="UniPathway" id="UPA00865">
    <property type="reaction ID" value="UER00834"/>
</dbReference>
<dbReference type="RefSeq" id="WP_068996929.1">
    <property type="nucleotide sequence ID" value="NZ_MDTQ01000001.1"/>
</dbReference>
<evidence type="ECO:0000256" key="10">
    <source>
        <dbReference type="HAMAP-Rule" id="MF_00495"/>
    </source>
</evidence>
<dbReference type="InterPro" id="IPR023214">
    <property type="entry name" value="HAD_sf"/>
</dbReference>
<dbReference type="InterPro" id="IPR036412">
    <property type="entry name" value="HAD-like_sf"/>
</dbReference>
<dbReference type="Gene3D" id="3.40.50.1000">
    <property type="entry name" value="HAD superfamily/HAD-like"/>
    <property type="match status" value="1"/>
</dbReference>
<evidence type="ECO:0000256" key="3">
    <source>
        <dbReference type="ARBA" id="ARBA00004818"/>
    </source>
</evidence>
<dbReference type="InterPro" id="IPR041492">
    <property type="entry name" value="HAD_2"/>
</dbReference>
<sequence>MSLMASRPQLIAFDLDGTLIDSVPDLATAVNRALTDLDAPTSTEDDIRRWIGNGAQVLVQRAWCQDDHGEQLSDLQDPNISALYERFLYHYGACKGDATRCYPGVKTALQQLHEHSIPMAIITNKPERFVGPILKSLQLDDYFGLILGGDTLAERKPHPLPLLHAAQHFDVNPTHCWMVGDSRNDILAAKAAGFFSIGVPYGYNHGEPIEAARPDLVVDSLISLV</sequence>
<feature type="active site" description="Nucleophile" evidence="10">
    <location>
        <position position="14"/>
    </location>
</feature>
<dbReference type="GO" id="GO:0005829">
    <property type="term" value="C:cytosol"/>
    <property type="evidence" value="ECO:0007669"/>
    <property type="project" value="TreeGrafter"/>
</dbReference>
<dbReference type="InterPro" id="IPR023198">
    <property type="entry name" value="PGP-like_dom2"/>
</dbReference>
<dbReference type="PANTHER" id="PTHR43434">
    <property type="entry name" value="PHOSPHOGLYCOLATE PHOSPHATASE"/>
    <property type="match status" value="1"/>
</dbReference>
<dbReference type="Gene3D" id="1.10.150.240">
    <property type="entry name" value="Putative phosphatase, domain 2"/>
    <property type="match status" value="1"/>
</dbReference>
<accession>A0A1E2V6E4</accession>
<dbReference type="EC" id="3.1.3.18" evidence="5 10"/>
<comment type="pathway">
    <text evidence="3 10">Organic acid metabolism; glycolate biosynthesis; glycolate from 2-phosphoglycolate: step 1/1.</text>
</comment>
<dbReference type="NCBIfam" id="TIGR01549">
    <property type="entry name" value="HAD-SF-IA-v1"/>
    <property type="match status" value="1"/>
</dbReference>
<feature type="binding site" evidence="10">
    <location>
        <position position="181"/>
    </location>
    <ligand>
        <name>Mg(2+)</name>
        <dbReference type="ChEBI" id="CHEBI:18420"/>
    </ligand>
</feature>
<dbReference type="GO" id="GO:0008967">
    <property type="term" value="F:phosphoglycolate phosphatase activity"/>
    <property type="evidence" value="ECO:0007669"/>
    <property type="project" value="UniProtKB-UniRule"/>
</dbReference>
<comment type="cofactor">
    <cofactor evidence="2 10">
        <name>Mg(2+)</name>
        <dbReference type="ChEBI" id="CHEBI:18420"/>
    </cofactor>
</comment>
<evidence type="ECO:0000313" key="12">
    <source>
        <dbReference type="Proteomes" id="UP000094291"/>
    </source>
</evidence>
<dbReference type="GO" id="GO:0005975">
    <property type="term" value="P:carbohydrate metabolic process"/>
    <property type="evidence" value="ECO:0007669"/>
    <property type="project" value="InterPro"/>
</dbReference>
<keyword evidence="9 10" id="KW-0119">Carbohydrate metabolism</keyword>
<dbReference type="Proteomes" id="UP000094291">
    <property type="component" value="Unassembled WGS sequence"/>
</dbReference>
<dbReference type="SFLD" id="SFLDG01135">
    <property type="entry name" value="C1.5.6:_HAD__Beta-PGM__Phospha"/>
    <property type="match status" value="1"/>
</dbReference>
<protein>
    <recommendedName>
        <fullName evidence="5 10">Phosphoglycolate phosphatase</fullName>
        <shortName evidence="10">PGP</shortName>
        <shortName evidence="10">PGPase</shortName>
        <ecNumber evidence="5 10">3.1.3.18</ecNumber>
    </recommendedName>
</protein>
<evidence type="ECO:0000313" key="11">
    <source>
        <dbReference type="EMBL" id="ODC02544.1"/>
    </source>
</evidence>
<dbReference type="SUPFAM" id="SSF56784">
    <property type="entry name" value="HAD-like"/>
    <property type="match status" value="1"/>
</dbReference>
<dbReference type="Pfam" id="PF13419">
    <property type="entry name" value="HAD_2"/>
    <property type="match status" value="1"/>
</dbReference>
<dbReference type="EMBL" id="MDTQ01000001">
    <property type="protein sequence ID" value="ODC02544.1"/>
    <property type="molecule type" value="Genomic_DNA"/>
</dbReference>
<dbReference type="HAMAP" id="MF_00495">
    <property type="entry name" value="GPH_hydrolase_bact"/>
    <property type="match status" value="1"/>
</dbReference>
<dbReference type="CDD" id="cd16417">
    <property type="entry name" value="HAD_PGPase"/>
    <property type="match status" value="1"/>
</dbReference>
<dbReference type="PANTHER" id="PTHR43434:SF1">
    <property type="entry name" value="PHOSPHOGLYCOLATE PHOSPHATASE"/>
    <property type="match status" value="1"/>
</dbReference>
<gene>
    <name evidence="11" type="ORF">BFW38_02275</name>
</gene>
<dbReference type="AlphaFoldDB" id="A0A1E2V6E4"/>
<keyword evidence="12" id="KW-1185">Reference proteome</keyword>
<evidence type="ECO:0000256" key="1">
    <source>
        <dbReference type="ARBA" id="ARBA00000830"/>
    </source>
</evidence>
<keyword evidence="8 10" id="KW-0460">Magnesium</keyword>
<dbReference type="GO" id="GO:0046295">
    <property type="term" value="P:glycolate biosynthetic process"/>
    <property type="evidence" value="ECO:0007669"/>
    <property type="project" value="UniProtKB-UniRule"/>
</dbReference>
<evidence type="ECO:0000256" key="4">
    <source>
        <dbReference type="ARBA" id="ARBA00006171"/>
    </source>
</evidence>
<dbReference type="SFLD" id="SFLDS00003">
    <property type="entry name" value="Haloacid_Dehalogenase"/>
    <property type="match status" value="1"/>
</dbReference>
<proteinExistence type="inferred from homology"/>
<evidence type="ECO:0000256" key="9">
    <source>
        <dbReference type="ARBA" id="ARBA00023277"/>
    </source>
</evidence>
<feature type="binding site" evidence="10">
    <location>
        <position position="14"/>
    </location>
    <ligand>
        <name>Mg(2+)</name>
        <dbReference type="ChEBI" id="CHEBI:18420"/>
    </ligand>
</feature>
<keyword evidence="7 10" id="KW-0378">Hydrolase</keyword>
<comment type="similarity">
    <text evidence="4 10">Belongs to the HAD-like hydrolase superfamily. CbbY/CbbZ/Gph/YieH family.</text>
</comment>
<evidence type="ECO:0000256" key="5">
    <source>
        <dbReference type="ARBA" id="ARBA00013078"/>
    </source>
</evidence>
<evidence type="ECO:0000256" key="8">
    <source>
        <dbReference type="ARBA" id="ARBA00022842"/>
    </source>
</evidence>
<dbReference type="InterPro" id="IPR006439">
    <property type="entry name" value="HAD-SF_hydro_IA"/>
</dbReference>
<keyword evidence="6 10" id="KW-0479">Metal-binding</keyword>
<comment type="caution">
    <text evidence="11">The sequence shown here is derived from an EMBL/GenBank/DDBJ whole genome shotgun (WGS) entry which is preliminary data.</text>
</comment>
<organism evidence="11 12">
    <name type="scientific">Terasakiispira papahanaumokuakeensis</name>
    <dbReference type="NCBI Taxonomy" id="197479"/>
    <lineage>
        <taxon>Bacteria</taxon>
        <taxon>Pseudomonadati</taxon>
        <taxon>Pseudomonadota</taxon>
        <taxon>Gammaproteobacteria</taxon>
        <taxon>Oceanospirillales</taxon>
        <taxon>Terasakiispira</taxon>
    </lineage>
</organism>
<dbReference type="FunFam" id="3.40.50.1000:FF:000022">
    <property type="entry name" value="Phosphoglycolate phosphatase"/>
    <property type="match status" value="1"/>
</dbReference>
<evidence type="ECO:0000256" key="7">
    <source>
        <dbReference type="ARBA" id="ARBA00022801"/>
    </source>
</evidence>
<name>A0A1E2V6E4_9GAMM</name>
<evidence type="ECO:0000256" key="2">
    <source>
        <dbReference type="ARBA" id="ARBA00001946"/>
    </source>
</evidence>
<feature type="binding site" evidence="10">
    <location>
        <position position="16"/>
    </location>
    <ligand>
        <name>Mg(2+)</name>
        <dbReference type="ChEBI" id="CHEBI:18420"/>
    </ligand>
</feature>
<dbReference type="InterPro" id="IPR050155">
    <property type="entry name" value="HAD-like_hydrolase_sf"/>
</dbReference>
<dbReference type="GO" id="GO:0046872">
    <property type="term" value="F:metal ion binding"/>
    <property type="evidence" value="ECO:0007669"/>
    <property type="project" value="UniProtKB-KW"/>
</dbReference>
<dbReference type="STRING" id="197479.BFW38_02275"/>
<dbReference type="GO" id="GO:0006281">
    <property type="term" value="P:DNA repair"/>
    <property type="evidence" value="ECO:0007669"/>
    <property type="project" value="TreeGrafter"/>
</dbReference>
<comment type="catalytic activity">
    <reaction evidence="1 10">
        <text>2-phosphoglycolate + H2O = glycolate + phosphate</text>
        <dbReference type="Rhea" id="RHEA:14369"/>
        <dbReference type="ChEBI" id="CHEBI:15377"/>
        <dbReference type="ChEBI" id="CHEBI:29805"/>
        <dbReference type="ChEBI" id="CHEBI:43474"/>
        <dbReference type="ChEBI" id="CHEBI:58033"/>
        <dbReference type="EC" id="3.1.3.18"/>
    </reaction>
</comment>
<dbReference type="NCBIfam" id="NF009695">
    <property type="entry name" value="PRK13222.1-2"/>
    <property type="match status" value="1"/>
</dbReference>
<dbReference type="NCBIfam" id="TIGR01449">
    <property type="entry name" value="PGP_bact"/>
    <property type="match status" value="1"/>
</dbReference>
<comment type="function">
    <text evidence="10">Specifically catalyzes the dephosphorylation of 2-phosphoglycolate. Is involved in the dissimilation of the intracellular 2-phosphoglycolate formed during the DNA repair of 3'-phosphoglycolate ends, a major class of DNA lesions induced by oxidative stress.</text>
</comment>
<evidence type="ECO:0000256" key="6">
    <source>
        <dbReference type="ARBA" id="ARBA00022723"/>
    </source>
</evidence>
<dbReference type="SFLD" id="SFLDG01129">
    <property type="entry name" value="C1.5:_HAD__Beta-PGM__Phosphata"/>
    <property type="match status" value="1"/>
</dbReference>
<dbReference type="OrthoDB" id="9776368at2"/>